<evidence type="ECO:0000313" key="1">
    <source>
        <dbReference type="EMBL" id="PKA67157.1"/>
    </source>
</evidence>
<reference evidence="1 2" key="1">
    <citation type="journal article" date="2017" name="Nature">
        <title>The Apostasia genome and the evolution of orchids.</title>
        <authorList>
            <person name="Zhang G.Q."/>
            <person name="Liu K.W."/>
            <person name="Li Z."/>
            <person name="Lohaus R."/>
            <person name="Hsiao Y.Y."/>
            <person name="Niu S.C."/>
            <person name="Wang J.Y."/>
            <person name="Lin Y.C."/>
            <person name="Xu Q."/>
            <person name="Chen L.J."/>
            <person name="Yoshida K."/>
            <person name="Fujiwara S."/>
            <person name="Wang Z.W."/>
            <person name="Zhang Y.Q."/>
            <person name="Mitsuda N."/>
            <person name="Wang M."/>
            <person name="Liu G.H."/>
            <person name="Pecoraro L."/>
            <person name="Huang H.X."/>
            <person name="Xiao X.J."/>
            <person name="Lin M."/>
            <person name="Wu X.Y."/>
            <person name="Wu W.L."/>
            <person name="Chen Y.Y."/>
            <person name="Chang S.B."/>
            <person name="Sakamoto S."/>
            <person name="Ohme-Takagi M."/>
            <person name="Yagi M."/>
            <person name="Zeng S.J."/>
            <person name="Shen C.Y."/>
            <person name="Yeh C.M."/>
            <person name="Luo Y.B."/>
            <person name="Tsai W.C."/>
            <person name="Van de Peer Y."/>
            <person name="Liu Z.J."/>
        </authorList>
    </citation>
    <scope>NUCLEOTIDE SEQUENCE [LARGE SCALE GENOMIC DNA]</scope>
    <source>
        <strain evidence="2">cv. Shenzhen</strain>
        <tissue evidence="1">Stem</tissue>
    </source>
</reference>
<protein>
    <submittedName>
        <fullName evidence="1">Uncharacterized protein</fullName>
    </submittedName>
</protein>
<dbReference type="EMBL" id="KZ451883">
    <property type="protein sequence ID" value="PKA67157.1"/>
    <property type="molecule type" value="Genomic_DNA"/>
</dbReference>
<proteinExistence type="predicted"/>
<dbReference type="Proteomes" id="UP000236161">
    <property type="component" value="Unassembled WGS sequence"/>
</dbReference>
<keyword evidence="2" id="KW-1185">Reference proteome</keyword>
<gene>
    <name evidence="1" type="ORF">AXF42_Ash004649</name>
</gene>
<accession>A0A2I0BH78</accession>
<name>A0A2I0BH78_9ASPA</name>
<dbReference type="AlphaFoldDB" id="A0A2I0BH78"/>
<sequence>MTMLLSCTCRSRRDPTASFPVQSTFPRRTNQGLSCSNPHRSPGALLRSRILAVLLLTLVPLMADKQCGLRICLLPLLPKNQDKAVLSPAYKYP</sequence>
<evidence type="ECO:0000313" key="2">
    <source>
        <dbReference type="Proteomes" id="UP000236161"/>
    </source>
</evidence>
<organism evidence="1 2">
    <name type="scientific">Apostasia shenzhenica</name>
    <dbReference type="NCBI Taxonomy" id="1088818"/>
    <lineage>
        <taxon>Eukaryota</taxon>
        <taxon>Viridiplantae</taxon>
        <taxon>Streptophyta</taxon>
        <taxon>Embryophyta</taxon>
        <taxon>Tracheophyta</taxon>
        <taxon>Spermatophyta</taxon>
        <taxon>Magnoliopsida</taxon>
        <taxon>Liliopsida</taxon>
        <taxon>Asparagales</taxon>
        <taxon>Orchidaceae</taxon>
        <taxon>Apostasioideae</taxon>
        <taxon>Apostasia</taxon>
    </lineage>
</organism>